<feature type="domain" description="EGF-like" evidence="3">
    <location>
        <begin position="751"/>
        <end position="783"/>
    </location>
</feature>
<feature type="chain" id="PRO_5043135117" evidence="2">
    <location>
        <begin position="17"/>
        <end position="2672"/>
    </location>
</feature>
<feature type="domain" description="EGF-like" evidence="3">
    <location>
        <begin position="1719"/>
        <end position="1751"/>
    </location>
</feature>
<dbReference type="Pfam" id="PF01522">
    <property type="entry name" value="Polysacc_deac_1"/>
    <property type="match status" value="1"/>
</dbReference>
<dbReference type="STRING" id="334426.A0A158PLP1"/>
<dbReference type="PANTHER" id="PTHR45985:SF11">
    <property type="entry name" value="EGF-LIKE DOMAIN-CONTAINING PROTEIN"/>
    <property type="match status" value="1"/>
</dbReference>
<feature type="domain" description="EGF-like" evidence="3">
    <location>
        <begin position="97"/>
        <end position="133"/>
    </location>
</feature>
<gene>
    <name evidence="4" type="ORF">ACOC_LOCUS11625</name>
</gene>
<evidence type="ECO:0000313" key="5">
    <source>
        <dbReference type="Proteomes" id="UP000267027"/>
    </source>
</evidence>
<dbReference type="InterPro" id="IPR002509">
    <property type="entry name" value="NODB_dom"/>
</dbReference>
<feature type="domain" description="EGF-like" evidence="3">
    <location>
        <begin position="1570"/>
        <end position="1602"/>
    </location>
</feature>
<keyword evidence="2" id="KW-0732">Signal</keyword>
<feature type="domain" description="EGF-like" evidence="3">
    <location>
        <begin position="570"/>
        <end position="601"/>
    </location>
</feature>
<feature type="domain" description="EGF-like" evidence="3">
    <location>
        <begin position="1476"/>
        <end position="1510"/>
    </location>
</feature>
<evidence type="ECO:0000256" key="1">
    <source>
        <dbReference type="SAM" id="MobiDB-lite"/>
    </source>
</evidence>
<feature type="domain" description="EGF-like" evidence="3">
    <location>
        <begin position="2124"/>
        <end position="2158"/>
    </location>
</feature>
<feature type="region of interest" description="Disordered" evidence="1">
    <location>
        <begin position="2042"/>
        <end position="2091"/>
    </location>
</feature>
<dbReference type="InterPro" id="IPR006150">
    <property type="entry name" value="Cys_repeat_1"/>
</dbReference>
<feature type="signal peptide" evidence="2">
    <location>
        <begin position="1"/>
        <end position="16"/>
    </location>
</feature>
<dbReference type="GO" id="GO:0005975">
    <property type="term" value="P:carbohydrate metabolic process"/>
    <property type="evidence" value="ECO:0007669"/>
    <property type="project" value="InterPro"/>
</dbReference>
<feature type="domain" description="EGF-like" evidence="3">
    <location>
        <begin position="951"/>
        <end position="984"/>
    </location>
</feature>
<feature type="domain" description="EGF-like" evidence="3">
    <location>
        <begin position="804"/>
        <end position="836"/>
    </location>
</feature>
<dbReference type="SMART" id="SM00289">
    <property type="entry name" value="WR1"/>
    <property type="match status" value="28"/>
</dbReference>
<feature type="domain" description="EGF-like" evidence="3">
    <location>
        <begin position="613"/>
        <end position="645"/>
    </location>
</feature>
<proteinExistence type="predicted"/>
<dbReference type="SMART" id="SM00181">
    <property type="entry name" value="EGF"/>
    <property type="match status" value="25"/>
</dbReference>
<feature type="domain" description="EGF-like" evidence="3">
    <location>
        <begin position="1385"/>
        <end position="1422"/>
    </location>
</feature>
<reference evidence="6" key="1">
    <citation type="submission" date="2016-04" db="UniProtKB">
        <authorList>
            <consortium name="WormBaseParasite"/>
        </authorList>
    </citation>
    <scope>IDENTIFICATION</scope>
</reference>
<dbReference type="InterPro" id="IPR006149">
    <property type="entry name" value="EB_dom"/>
</dbReference>
<feature type="domain" description="EGF-like" evidence="3">
    <location>
        <begin position="1436"/>
        <end position="1468"/>
    </location>
</feature>
<dbReference type="Gene3D" id="3.20.20.370">
    <property type="entry name" value="Glycoside hydrolase/deacetylase"/>
    <property type="match status" value="1"/>
</dbReference>
<organism evidence="6">
    <name type="scientific">Angiostrongylus costaricensis</name>
    <name type="common">Nematode worm</name>
    <dbReference type="NCBI Taxonomy" id="334426"/>
    <lineage>
        <taxon>Eukaryota</taxon>
        <taxon>Metazoa</taxon>
        <taxon>Ecdysozoa</taxon>
        <taxon>Nematoda</taxon>
        <taxon>Chromadorea</taxon>
        <taxon>Rhabditida</taxon>
        <taxon>Rhabditina</taxon>
        <taxon>Rhabditomorpha</taxon>
        <taxon>Strongyloidea</taxon>
        <taxon>Metastrongylidae</taxon>
        <taxon>Angiostrongylus</taxon>
    </lineage>
</organism>
<feature type="domain" description="EGF-like" evidence="3">
    <location>
        <begin position="2262"/>
        <end position="2296"/>
    </location>
</feature>
<feature type="domain" description="EGF-like" evidence="3">
    <location>
        <begin position="1843"/>
        <end position="1876"/>
    </location>
</feature>
<feature type="domain" description="EGF-like" evidence="3">
    <location>
        <begin position="2217"/>
        <end position="2249"/>
    </location>
</feature>
<feature type="domain" description="EGF-like" evidence="3">
    <location>
        <begin position="1165"/>
        <end position="1197"/>
    </location>
</feature>
<feature type="domain" description="EGF-like" evidence="3">
    <location>
        <begin position="302"/>
        <end position="338"/>
    </location>
</feature>
<dbReference type="PANTHER" id="PTHR45985">
    <property type="match status" value="1"/>
</dbReference>
<feature type="domain" description="EGF-like" evidence="3">
    <location>
        <begin position="393"/>
        <end position="428"/>
    </location>
</feature>
<dbReference type="GO" id="GO:0016810">
    <property type="term" value="F:hydrolase activity, acting on carbon-nitrogen (but not peptide) bonds"/>
    <property type="evidence" value="ECO:0007669"/>
    <property type="project" value="InterPro"/>
</dbReference>
<dbReference type="Pfam" id="PF01683">
    <property type="entry name" value="EB"/>
    <property type="match status" value="12"/>
</dbReference>
<dbReference type="SUPFAM" id="SSF88713">
    <property type="entry name" value="Glycoside hydrolase/deacetylase"/>
    <property type="match status" value="1"/>
</dbReference>
<name>A0A158PLP1_ANGCS</name>
<protein>
    <submittedName>
        <fullName evidence="6">EB domain-containing protein</fullName>
    </submittedName>
</protein>
<accession>A0A158PLP1</accession>
<dbReference type="OMA" id="ADCYNGT"/>
<dbReference type="EMBL" id="UYYA01004741">
    <property type="protein sequence ID" value="VDM63210.1"/>
    <property type="molecule type" value="Genomic_DNA"/>
</dbReference>
<dbReference type="InterPro" id="IPR011330">
    <property type="entry name" value="Glyco_hydro/deAcase_b/a-brl"/>
</dbReference>
<feature type="domain" description="EGF-like" evidence="3">
    <location>
        <begin position="1654"/>
        <end position="1686"/>
    </location>
</feature>
<dbReference type="InterPro" id="IPR052740">
    <property type="entry name" value="CE4"/>
</dbReference>
<dbReference type="OrthoDB" id="504708at2759"/>
<reference evidence="4 5" key="2">
    <citation type="submission" date="2018-11" db="EMBL/GenBank/DDBJ databases">
        <authorList>
            <consortium name="Pathogen Informatics"/>
        </authorList>
    </citation>
    <scope>NUCLEOTIDE SEQUENCE [LARGE SCALE GENOMIC DNA]</scope>
    <source>
        <strain evidence="4 5">Costa Rica</strain>
    </source>
</reference>
<feature type="domain" description="EGF-like" evidence="3">
    <location>
        <begin position="692"/>
        <end position="724"/>
    </location>
</feature>
<keyword evidence="5" id="KW-1185">Reference proteome</keyword>
<evidence type="ECO:0000259" key="3">
    <source>
        <dbReference type="SMART" id="SM00181"/>
    </source>
</evidence>
<feature type="domain" description="EGF-like" evidence="3">
    <location>
        <begin position="1122"/>
        <end position="1156"/>
    </location>
</feature>
<sequence>MRDLLAAALLLNFVVAANIGLNFPCNRELNGLLTADPDGNPSVFLSCQISETNDNSKGYWIRNVCPDNMVFDFMKQQCRQQKYRRTPTLNIAILNNSCANGEVCIGGTVCDLKRQLCLCPYGTVPRLETLSCVKPQSNILPETSSYAFNSFENNEKSHFKGTKKLQKRMINVDKFSSALFFPSHTARPGQSCRENEICTGGSICTHPIALCLCPGELEERDGECVLPPTATMQITKGLIAFLFLASLMPNQEAHAQYYSTTMPQTIKTFAKSNRMMVSSVLILINHCDLFVEGKKQSGAGVKCSLNTDCMIGAYCNGNTDPPSCQCLSTHVDVDGHCERVLYPGQIGCRSDMQCTAAYTGTSCVDRICVCPVGFKEVDQTCVFVSEKADANEKCGLLNDYPQCSNGFLCINKLCLCPDTYSLNNGICSNNQPDQELTLCDEACQPPRSCVNNRCECVDISCLPLKMSRSRHRGRRHIIEKSMVCWPGAAQCSAGNGVCVDNVCHCINGFVERDGACAPEIVRLNEKCDPNHISPRCADNAVCTNNVCTCAIPGGCTAEPFVMGPRFSDGRCQTDRQCPDGRCIAGRCQCNDRFTLQSGSCTSLTEAFKNINSQCTVGDRCSGGSTCRGHVCQCVDGSIEYHDRCRQSPGGRCTYGQTCDGGSICEFGLCRCPVGNFIDAGRCVVGTSVPGKSCQHGQKCVHGSVCRFGMCMCIAKYTASKGRCVRRENLYPTTTSVTSSIPIGAVKSPGIKCNDKDLCSGGSQCREGFCVCKDSEVIINEMCVGSHEQANEIIEKLLIAAPGQPCDARTNCTGGSKCINRSCTCGNGVIDDTGTCNEGNKVYSTSASAPKKNSGLLQPGTICALTIECPYRTECLRSVCRCKKGETIVDNTCRKAIHQVLPGGKCDPRKGYDCVGESQCFYGICTCTRHLINNGKECVTMAEMVMVNPGIRCGVEQICSGGASCIDGVCKCPRGEVPDVNNKCVRKSQVYAVFNKFPTFTERTLPYNPYPTMGFYPNPVVFTSTSQNLLIQADKMKESKVFEASLKSNPNALESGKDQAIYAHICKANDDCPVNAFCFQQLCRCLIGYQANENYCEPISEGCMSSAVSPRKPCDEVAYPGMECTNGEICSYNSYCNLVSGVCECPNGMATINNQCERTTSTPGLACVTSRNCHRSSYCDNGLCLCKVGYELLNNFCVPIAGIPTESVENVVEFDLKKPKSQDLQSFPKTSEQYATAILPLDLTKPPFYYPTKSEPKSIYANSDLQKPPPSSFSHPSTHSDNFGSFPIPFAKGASTKSGDVISDVIKAPLKLQVSLPGDFCGDNSICIANSICQNQFCRCPHNTFAENGICTMKERMGFSARHNDERFMSQEDTNEDRQFASPLENCQNFEFCTGGAECSNIQGMGLVCQCPLNTVLLEGECVEAPRNVNLAGIGELCQIGEICLGGSRCVQNICMCEENRRDVLGICVRTVRPGDDCSDGQICVDGSVCAASLKICICPPGRSSKLGRCVESENFLDFHRTSGPGTTCGPHSICNDNSFCSGGVCVCKATFEILDGRCVSSEILKHPGDECFSKHVCRDGSECRDQICTCPNGQLLIEGKCVRVTNEVRRRPTNQECNTDADCTKHYECVDQLCVCHGTLTHCLQMMFVGDGVSCSEDSHCPEHGICNESVCVCNGGYENNHGLCSPHDLHRENNIIVGSKNPNDLGFASVTSSEPGASCSETKTCVMGSLCLNGYCVCDFDSIPMNGVCVSRMENLGPNERCSDRQRCRDGLTCLLGRCVCHYVDVSCDANESFTSPPGGSCTDGRVCINGSVCHNGQTQSTGSHVNIIHAMHERKIAPGSSCGPLDSCDGGSTCVDGSCVCAAGMKPSANGLCEPATTSMPSMSSVLVLNPGTPIYARPRQRCNGGEICVGGSYCNERGLCTCPPEKPILHGDECTMQQFSGIAAPGQPCDRNTVCTQGSTHPAKCTVLLPVMSECLSDTQCGEHKACVMGRCKCKSGFFDHNGVCKPLEDIEIGERSIPISYAKHKAETLSSERIFDRDEIHESTSSSIMTLPRTHSRQTIQQPRVVGTPIRQPKPQNKSDTGSGAGNYKTGTGNGACPPEALRCVFCPGLALRKLSYGELCQSGKDTCTLGAECIDSVCKCGPGLALSTSGWCERLEFKSVSYTWLSSELFLRIFIEAASVKGLLFKKSDPDTQGTKSSPKPKVVRHRFLGTKCRNNDVCINGGECRSGFCQCPEKSFARDGKCLREDQLPRAKPNESCEKGKMCTGGSICDNDSKTCICSADHLIVNGICRSKGHSLLLVGAVPFSGPGESCTNGENCSGSSFCVSGTCQCDREHYAEDGYCRHTASRSSPIKYLAGGGLRFSTKVYLPRIPASVCDEATCRLPNCFCSRTGRRPPGGLSPRDIPQFVVLTFDDAVNGRTFPDYLELFEKVKYRNPNGCPIKATFFVSHEWTNYDAVQWLFQQGMEVASNSISHVSLEGASTNRWLNEMEGQRRIMARFANVNEEDIIGMRAPQLALGGDEQFEMMIQASFLYDNSMSVDPGTNTEPFWPQTMDHSVPWDCYDAQCPTRQTNMLFSNFERSYLTNRAPYVLSLNADLLQLNGRNTGMEALQRFLEEVLYKKDVYVVTMRQVLHWMRNPVTLTRISQVNTSHFDYTLFSLQLFCIGGR</sequence>
<evidence type="ECO:0000313" key="4">
    <source>
        <dbReference type="EMBL" id="VDM63210.1"/>
    </source>
</evidence>
<dbReference type="InterPro" id="IPR000742">
    <property type="entry name" value="EGF"/>
</dbReference>
<evidence type="ECO:0000313" key="6">
    <source>
        <dbReference type="WBParaSite" id="ACOC_0001162401-mRNA-1"/>
    </source>
</evidence>
<feature type="domain" description="EGF-like" evidence="3">
    <location>
        <begin position="347"/>
        <end position="382"/>
    </location>
</feature>
<feature type="domain" description="EGF-like" evidence="3">
    <location>
        <begin position="1064"/>
        <end position="1096"/>
    </location>
</feature>
<evidence type="ECO:0000256" key="2">
    <source>
        <dbReference type="SAM" id="SignalP"/>
    </source>
</evidence>
<dbReference type="Proteomes" id="UP000267027">
    <property type="component" value="Unassembled WGS sequence"/>
</dbReference>
<dbReference type="WBParaSite" id="ACOC_0001162401-mRNA-1">
    <property type="protein sequence ID" value="ACOC_0001162401-mRNA-1"/>
    <property type="gene ID" value="ACOC_0001162401"/>
</dbReference>
<feature type="domain" description="EGF-like" evidence="3">
    <location>
        <begin position="1527"/>
        <end position="1559"/>
    </location>
</feature>
<feature type="domain" description="EGF-like" evidence="3">
    <location>
        <begin position="1977"/>
        <end position="2009"/>
    </location>
</feature>